<evidence type="ECO:0000313" key="4">
    <source>
        <dbReference type="Proteomes" id="UP000030345"/>
    </source>
</evidence>
<keyword evidence="1" id="KW-1133">Transmembrane helix</keyword>
<dbReference type="GO" id="GO:0016747">
    <property type="term" value="F:acyltransferase activity, transferring groups other than amino-acyl groups"/>
    <property type="evidence" value="ECO:0007669"/>
    <property type="project" value="InterPro"/>
</dbReference>
<evidence type="ECO:0000313" key="3">
    <source>
        <dbReference type="EMBL" id="KGG09036.1"/>
    </source>
</evidence>
<dbReference type="PANTHER" id="PTHR23028:SF53">
    <property type="entry name" value="ACYL_TRANSF_3 DOMAIN-CONTAINING PROTEIN"/>
    <property type="match status" value="1"/>
</dbReference>
<dbReference type="Pfam" id="PF01757">
    <property type="entry name" value="Acyl_transf_3"/>
    <property type="match status" value="1"/>
</dbReference>
<comment type="caution">
    <text evidence="3">The sequence shown here is derived from an EMBL/GenBank/DDBJ whole genome shotgun (WGS) entry which is preliminary data.</text>
</comment>
<keyword evidence="3" id="KW-0012">Acyltransferase</keyword>
<sequence>MTRIKHIDGLRAIAIIAVVFYHAFPKTFPNGYLGVDYFLAISGFVISKKYFLDEDKFSFKEFWSKRITRLYPQMLA</sequence>
<evidence type="ECO:0000256" key="1">
    <source>
        <dbReference type="SAM" id="Phobius"/>
    </source>
</evidence>
<dbReference type="AlphaFoldDB" id="A0A0A2B5E2"/>
<dbReference type="eggNOG" id="COG1835">
    <property type="taxonomic scope" value="Bacteria"/>
</dbReference>
<keyword evidence="3" id="KW-0808">Transferase</keyword>
<feature type="transmembrane region" description="Helical" evidence="1">
    <location>
        <begin position="7"/>
        <end position="24"/>
    </location>
</feature>
<name>A0A0A2B5E2_PROMR</name>
<dbReference type="InterPro" id="IPR002656">
    <property type="entry name" value="Acyl_transf_3_dom"/>
</dbReference>
<dbReference type="GO" id="GO:0000271">
    <property type="term" value="P:polysaccharide biosynthetic process"/>
    <property type="evidence" value="ECO:0007669"/>
    <property type="project" value="TreeGrafter"/>
</dbReference>
<protein>
    <submittedName>
        <fullName evidence="3">Acyltransferase 3</fullName>
    </submittedName>
</protein>
<keyword evidence="1" id="KW-0472">Membrane</keyword>
<dbReference type="OrthoDB" id="572802at2"/>
<gene>
    <name evidence="3" type="ORF">EV02_1714</name>
</gene>
<dbReference type="InterPro" id="IPR050879">
    <property type="entry name" value="Acyltransferase_3"/>
</dbReference>
<keyword evidence="1" id="KW-0812">Transmembrane</keyword>
<reference evidence="4" key="1">
    <citation type="journal article" date="2014" name="Sci. Data">
        <title>Genomes of diverse isolates of the marine cyanobacterium Prochlorococcus.</title>
        <authorList>
            <person name="Biller S."/>
            <person name="Berube P."/>
            <person name="Thompson J."/>
            <person name="Kelly L."/>
            <person name="Roggensack S."/>
            <person name="Awad L."/>
            <person name="Roache-Johnson K."/>
            <person name="Ding H."/>
            <person name="Giovannoni S.J."/>
            <person name="Moore L.R."/>
            <person name="Chisholm S.W."/>
        </authorList>
    </citation>
    <scope>NUCLEOTIDE SEQUENCE [LARGE SCALE GENOMIC DNA]</scope>
    <source>
        <strain evidence="4">SB</strain>
    </source>
</reference>
<organism evidence="3 4">
    <name type="scientific">Prochlorococcus marinus str. SB</name>
    <dbReference type="NCBI Taxonomy" id="59926"/>
    <lineage>
        <taxon>Bacteria</taxon>
        <taxon>Bacillati</taxon>
        <taxon>Cyanobacteriota</taxon>
        <taxon>Cyanophyceae</taxon>
        <taxon>Synechococcales</taxon>
        <taxon>Prochlorococcaceae</taxon>
        <taxon>Prochlorococcus</taxon>
    </lineage>
</organism>
<evidence type="ECO:0000259" key="2">
    <source>
        <dbReference type="Pfam" id="PF01757"/>
    </source>
</evidence>
<dbReference type="RefSeq" id="WP_032520276.1">
    <property type="nucleotide sequence ID" value="NZ_CP138981.1"/>
</dbReference>
<accession>A0A0A2B5E2</accession>
<dbReference type="STRING" id="59926.EV02_1714"/>
<dbReference type="PANTHER" id="PTHR23028">
    <property type="entry name" value="ACETYLTRANSFERASE"/>
    <property type="match status" value="1"/>
</dbReference>
<dbReference type="EMBL" id="JNAS01000002">
    <property type="protein sequence ID" value="KGG09036.1"/>
    <property type="molecule type" value="Genomic_DNA"/>
</dbReference>
<feature type="domain" description="Acyltransferase 3" evidence="2">
    <location>
        <begin position="6"/>
        <end position="75"/>
    </location>
</feature>
<dbReference type="GO" id="GO:0016020">
    <property type="term" value="C:membrane"/>
    <property type="evidence" value="ECO:0007669"/>
    <property type="project" value="TreeGrafter"/>
</dbReference>
<dbReference type="Proteomes" id="UP000030345">
    <property type="component" value="Unassembled WGS sequence"/>
</dbReference>
<proteinExistence type="predicted"/>